<gene>
    <name evidence="12" type="ORF">FBUS_03092</name>
</gene>
<evidence type="ECO:0000313" key="12">
    <source>
        <dbReference type="EMBL" id="KAA0185881.1"/>
    </source>
</evidence>
<comment type="caution">
    <text evidence="12">The sequence shown here is derived from an EMBL/GenBank/DDBJ whole genome shotgun (WGS) entry which is preliminary data.</text>
</comment>
<accession>A0A8E0RR33</accession>
<feature type="compositionally biased region" description="Polar residues" evidence="9">
    <location>
        <begin position="66"/>
        <end position="87"/>
    </location>
</feature>
<name>A0A8E0RR33_9TREM</name>
<dbReference type="Proteomes" id="UP000728185">
    <property type="component" value="Unassembled WGS sequence"/>
</dbReference>
<dbReference type="GO" id="GO:0030659">
    <property type="term" value="C:cytoplasmic vesicle membrane"/>
    <property type="evidence" value="ECO:0007669"/>
    <property type="project" value="UniProtKB-SubCell"/>
</dbReference>
<organism evidence="12 13">
    <name type="scientific">Fasciolopsis buskii</name>
    <dbReference type="NCBI Taxonomy" id="27845"/>
    <lineage>
        <taxon>Eukaryota</taxon>
        <taxon>Metazoa</taxon>
        <taxon>Spiralia</taxon>
        <taxon>Lophotrochozoa</taxon>
        <taxon>Platyhelminthes</taxon>
        <taxon>Trematoda</taxon>
        <taxon>Digenea</taxon>
        <taxon>Plagiorchiida</taxon>
        <taxon>Echinostomata</taxon>
        <taxon>Echinostomatoidea</taxon>
        <taxon>Fasciolidae</taxon>
        <taxon>Fasciolopsis</taxon>
    </lineage>
</organism>
<evidence type="ECO:0000256" key="5">
    <source>
        <dbReference type="ARBA" id="ARBA00022775"/>
    </source>
</evidence>
<keyword evidence="8" id="KW-0968">Cytoplasmic vesicle</keyword>
<dbReference type="GO" id="GO:0006836">
    <property type="term" value="P:neurotransmitter transport"/>
    <property type="evidence" value="ECO:0007669"/>
    <property type="project" value="UniProtKB-KW"/>
</dbReference>
<keyword evidence="7 10" id="KW-0472">Membrane</keyword>
<keyword evidence="5" id="KW-0532">Neurotransmitter transport</keyword>
<feature type="region of interest" description="Disordered" evidence="9">
    <location>
        <begin position="21"/>
        <end position="87"/>
    </location>
</feature>
<dbReference type="GO" id="GO:0015179">
    <property type="term" value="F:L-amino acid transmembrane transporter activity"/>
    <property type="evidence" value="ECO:0007669"/>
    <property type="project" value="TreeGrafter"/>
</dbReference>
<feature type="domain" description="Amino acid transporter transmembrane" evidence="11">
    <location>
        <begin position="204"/>
        <end position="607"/>
    </location>
</feature>
<feature type="transmembrane region" description="Helical" evidence="10">
    <location>
        <begin position="233"/>
        <end position="252"/>
    </location>
</feature>
<dbReference type="GO" id="GO:0005774">
    <property type="term" value="C:vacuolar membrane"/>
    <property type="evidence" value="ECO:0007669"/>
    <property type="project" value="TreeGrafter"/>
</dbReference>
<dbReference type="OrthoDB" id="6021076at2759"/>
<evidence type="ECO:0000256" key="2">
    <source>
        <dbReference type="ARBA" id="ARBA00008066"/>
    </source>
</evidence>
<keyword evidence="4 10" id="KW-0812">Transmembrane</keyword>
<evidence type="ECO:0000313" key="13">
    <source>
        <dbReference type="Proteomes" id="UP000728185"/>
    </source>
</evidence>
<proteinExistence type="inferred from homology"/>
<feature type="transmembrane region" description="Helical" evidence="10">
    <location>
        <begin position="591"/>
        <end position="610"/>
    </location>
</feature>
<feature type="transmembrane region" description="Helical" evidence="10">
    <location>
        <begin position="478"/>
        <end position="500"/>
    </location>
</feature>
<dbReference type="PANTHER" id="PTHR22950">
    <property type="entry name" value="AMINO ACID TRANSPORTER"/>
    <property type="match status" value="1"/>
</dbReference>
<keyword evidence="13" id="KW-1185">Reference proteome</keyword>
<reference evidence="12" key="1">
    <citation type="submission" date="2019-05" db="EMBL/GenBank/DDBJ databases">
        <title>Annotation for the trematode Fasciolopsis buski.</title>
        <authorList>
            <person name="Choi Y.-J."/>
        </authorList>
    </citation>
    <scope>NUCLEOTIDE SEQUENCE</scope>
    <source>
        <strain evidence="12">HT</strain>
        <tissue evidence="12">Whole worm</tissue>
    </source>
</reference>
<protein>
    <recommendedName>
        <fullName evidence="11">Amino acid transporter transmembrane domain-containing protein</fullName>
    </recommendedName>
</protein>
<dbReference type="PANTHER" id="PTHR22950:SF689">
    <property type="entry name" value="VESICULAR INHIBITORY AMINO ACID TRANSPORTER"/>
    <property type="match status" value="1"/>
</dbReference>
<keyword evidence="6 10" id="KW-1133">Transmembrane helix</keyword>
<dbReference type="EMBL" id="LUCM01010140">
    <property type="protein sequence ID" value="KAA0185881.1"/>
    <property type="molecule type" value="Genomic_DNA"/>
</dbReference>
<evidence type="ECO:0000256" key="7">
    <source>
        <dbReference type="ARBA" id="ARBA00023136"/>
    </source>
</evidence>
<feature type="transmembrane region" description="Helical" evidence="10">
    <location>
        <begin position="358"/>
        <end position="379"/>
    </location>
</feature>
<evidence type="ECO:0000256" key="6">
    <source>
        <dbReference type="ARBA" id="ARBA00022989"/>
    </source>
</evidence>
<feature type="compositionally biased region" description="Polar residues" evidence="9">
    <location>
        <begin position="23"/>
        <end position="51"/>
    </location>
</feature>
<evidence type="ECO:0000256" key="3">
    <source>
        <dbReference type="ARBA" id="ARBA00022448"/>
    </source>
</evidence>
<comment type="similarity">
    <text evidence="2">Belongs to the amino acid/polyamine transporter 2 family.</text>
</comment>
<feature type="transmembrane region" description="Helical" evidence="10">
    <location>
        <begin position="553"/>
        <end position="579"/>
    </location>
</feature>
<evidence type="ECO:0000259" key="11">
    <source>
        <dbReference type="Pfam" id="PF01490"/>
    </source>
</evidence>
<feature type="region of interest" description="Disordered" evidence="9">
    <location>
        <begin position="147"/>
        <end position="176"/>
    </location>
</feature>
<keyword evidence="3" id="KW-0813">Transport</keyword>
<sequence>MDNEVPNVWSLLFKKRSRAVSEVVTTSTPQQKQYTPKQRRYQNQSDHQSIVQFHRSYQIGTKEPPTRSNEFSTTGDQPGSVQNYSSRMETVRSPVNHSFGWNHSRSHTETRGHSLLSQTWKSGLQHLPATSFVSSLVSAYSIIERRSMEEGDLDEEKGEREEEQEDQVSRGSEDAEDEGRAILPMMMESGKHQQWSVYDNAYRTTPAWVSSWNVINLIQGVGVMAVPYACFQAGWLCLPIIVLISVTACYTGHMTGECLYDNPRLAITGYREAHRTRIRSTLSCIASHAIPRFGGRFTGAIVLLDMFGAAILYILLLGKSSSKVLGPILHVNWPLSYWILLGGCLQLPVILCRGMRIIAWFSMIAMTSLHSCIFTGIIYCAEEVRENSLQGMFLPPPDVHNLPIAISIIVFSYTAHAALPGIEGSMKQPGYFPKMLNVSFSLASVVKLTFGLCCAIVIGTRIKDSVAECMGNRPVLAFIMNSFVTVSVFFSNPLFFHILGEQVDSAVAPHVRRGFLGNKPLLSIYTIWFISTRCVLLALAVLIAVLVPYFATIIGFLGAITGSLLAFILPSIFHLILFWSHLSCSSRIYRILIVVFGITIGILGLIAASYKANKA</sequence>
<feature type="transmembrane region" description="Helical" evidence="10">
    <location>
        <begin position="440"/>
        <end position="458"/>
    </location>
</feature>
<feature type="transmembrane region" description="Helical" evidence="10">
    <location>
        <begin position="335"/>
        <end position="351"/>
    </location>
</feature>
<feature type="transmembrane region" description="Helical" evidence="10">
    <location>
        <begin position="399"/>
        <end position="419"/>
    </location>
</feature>
<dbReference type="AlphaFoldDB" id="A0A8E0RR33"/>
<evidence type="ECO:0000256" key="1">
    <source>
        <dbReference type="ARBA" id="ARBA00004439"/>
    </source>
</evidence>
<evidence type="ECO:0000256" key="9">
    <source>
        <dbReference type="SAM" id="MobiDB-lite"/>
    </source>
</evidence>
<comment type="subcellular location">
    <subcellularLocation>
        <location evidence="1">Cytoplasmic vesicle membrane</location>
        <topology evidence="1">Multi-pass membrane protein</topology>
    </subcellularLocation>
</comment>
<evidence type="ECO:0000256" key="4">
    <source>
        <dbReference type="ARBA" id="ARBA00022692"/>
    </source>
</evidence>
<dbReference type="InterPro" id="IPR013057">
    <property type="entry name" value="AA_transpt_TM"/>
</dbReference>
<feature type="compositionally biased region" description="Acidic residues" evidence="9">
    <location>
        <begin position="150"/>
        <end position="166"/>
    </location>
</feature>
<evidence type="ECO:0000256" key="8">
    <source>
        <dbReference type="ARBA" id="ARBA00023329"/>
    </source>
</evidence>
<evidence type="ECO:0000256" key="10">
    <source>
        <dbReference type="SAM" id="Phobius"/>
    </source>
</evidence>
<dbReference type="Pfam" id="PF01490">
    <property type="entry name" value="Aa_trans"/>
    <property type="match status" value="1"/>
</dbReference>
<feature type="transmembrane region" description="Helical" evidence="10">
    <location>
        <begin position="521"/>
        <end position="547"/>
    </location>
</feature>
<feature type="transmembrane region" description="Helical" evidence="10">
    <location>
        <begin position="297"/>
        <end position="315"/>
    </location>
</feature>